<evidence type="ECO:0000256" key="5">
    <source>
        <dbReference type="ARBA" id="ARBA00023136"/>
    </source>
</evidence>
<dbReference type="PANTHER" id="PTHR30572">
    <property type="entry name" value="MEMBRANE COMPONENT OF TRANSPORTER-RELATED"/>
    <property type="match status" value="1"/>
</dbReference>
<evidence type="ECO:0000313" key="11">
    <source>
        <dbReference type="Proteomes" id="UP000702544"/>
    </source>
</evidence>
<feature type="transmembrane region" description="Helical" evidence="7">
    <location>
        <begin position="368"/>
        <end position="388"/>
    </location>
</feature>
<dbReference type="NCBIfam" id="TIGR03434">
    <property type="entry name" value="ADOP"/>
    <property type="match status" value="1"/>
</dbReference>
<dbReference type="AlphaFoldDB" id="A0AAE4ZDE5"/>
<dbReference type="InterPro" id="IPR003838">
    <property type="entry name" value="ABC3_permease_C"/>
</dbReference>
<feature type="domain" description="MacB-like periplasmic core" evidence="9">
    <location>
        <begin position="22"/>
        <end position="233"/>
    </location>
</feature>
<evidence type="ECO:0000256" key="2">
    <source>
        <dbReference type="ARBA" id="ARBA00022475"/>
    </source>
</evidence>
<dbReference type="GO" id="GO:0005886">
    <property type="term" value="C:plasma membrane"/>
    <property type="evidence" value="ECO:0007669"/>
    <property type="project" value="UniProtKB-SubCell"/>
</dbReference>
<organism evidence="10 11">
    <name type="scientific">Candidatus Kutchimonas denitrificans</name>
    <dbReference type="NCBI Taxonomy" id="3056748"/>
    <lineage>
        <taxon>Bacteria</taxon>
        <taxon>Pseudomonadati</taxon>
        <taxon>Gemmatimonadota</taxon>
        <taxon>Gemmatimonadia</taxon>
        <taxon>Candidatus Palauibacterales</taxon>
        <taxon>Candidatus Palauibacteraceae</taxon>
        <taxon>Candidatus Kutchimonas</taxon>
    </lineage>
</organism>
<evidence type="ECO:0000256" key="7">
    <source>
        <dbReference type="SAM" id="Phobius"/>
    </source>
</evidence>
<dbReference type="InterPro" id="IPR017800">
    <property type="entry name" value="ADOP"/>
</dbReference>
<name>A0AAE4ZDE5_9BACT</name>
<evidence type="ECO:0000259" key="8">
    <source>
        <dbReference type="Pfam" id="PF02687"/>
    </source>
</evidence>
<feature type="transmembrane region" description="Helical" evidence="7">
    <location>
        <begin position="269"/>
        <end position="292"/>
    </location>
</feature>
<feature type="domain" description="ABC3 transporter permease C-terminal" evidence="8">
    <location>
        <begin position="674"/>
        <end position="786"/>
    </location>
</feature>
<dbReference type="Pfam" id="PF02687">
    <property type="entry name" value="FtsX"/>
    <property type="match status" value="2"/>
</dbReference>
<keyword evidence="4 7" id="KW-1133">Transmembrane helix</keyword>
<feature type="transmembrane region" description="Helical" evidence="7">
    <location>
        <begin position="722"/>
        <end position="744"/>
    </location>
</feature>
<evidence type="ECO:0000259" key="9">
    <source>
        <dbReference type="Pfam" id="PF12704"/>
    </source>
</evidence>
<comment type="subcellular location">
    <subcellularLocation>
        <location evidence="1">Cell membrane</location>
        <topology evidence="1">Multi-pass membrane protein</topology>
    </subcellularLocation>
</comment>
<dbReference type="InterPro" id="IPR050250">
    <property type="entry name" value="Macrolide_Exporter_MacB"/>
</dbReference>
<feature type="transmembrane region" description="Helical" evidence="7">
    <location>
        <begin position="21"/>
        <end position="43"/>
    </location>
</feature>
<protein>
    <submittedName>
        <fullName evidence="10">ABC transporter permease</fullName>
    </submittedName>
</protein>
<comment type="similarity">
    <text evidence="6">Belongs to the ABC-4 integral membrane protein family.</text>
</comment>
<proteinExistence type="inferred from homology"/>
<dbReference type="Proteomes" id="UP000702544">
    <property type="component" value="Unassembled WGS sequence"/>
</dbReference>
<evidence type="ECO:0000313" key="10">
    <source>
        <dbReference type="EMBL" id="NIR76315.1"/>
    </source>
</evidence>
<dbReference type="Pfam" id="PF12704">
    <property type="entry name" value="MacB_PCD"/>
    <property type="match status" value="2"/>
</dbReference>
<keyword evidence="2" id="KW-1003">Cell membrane</keyword>
<accession>A0AAE4ZDE5</accession>
<comment type="caution">
    <text evidence="10">The sequence shown here is derived from an EMBL/GenBank/DDBJ whole genome shotgun (WGS) entry which is preliminary data.</text>
</comment>
<keyword evidence="5 7" id="KW-0472">Membrane</keyword>
<sequence>MTGAWTHLRYAVRRLVRNPTFSVVAIVMVAAGIGANTAVFSVVEAVLLRSLPYQEPGRLVAGLGTREGSPTPSGVLSAPDLADYLEGTPGIVAMGGVATTRRILTDAGDPLAAVAGRVTPGYFETVGLRAVAGRLPSRADFRPESPPVIVLAHSTWVTRFGARPDVVGTTVRLHDRPATVIGVLEYDPLHFPERGIDVWIPLRSDMSRGSRNLTAVARLADDVTIDEAQQQLDVVAARLRAEYPDSNAERGVLLRRFDEAVTGPFRAPLFLALACTGLVLLIMCANLGNMLLARTAARAREFGIRAALGAGRRHLARDLLLESAVLVLAGGAAGILLAAWLADAFVAFVPTPLPRGELVSIDRMVVGFALAVCAVTTLVATLIPALGLREARLHILLKAGGKSSAGSPGRSAAGSALVVAQVAFSCVLVVGAGLLLQSFVRLSRVDTGIATENRLAFRLQLPSRRYPEDADRLRLYDRLTRRLADLPGVLRAGAVSTLPLSGGNLCDDVTIGGEALGVCAEARAVGAGYFETLRIPLLEGRGFGPADDADAPRVALVNDALARRAWPDRSAIGRRIETFGIEFEVVGVLAGVRHFGPSQPTPLEIYTPVAQATFPWMTFVIETRGDPRALLANVQRVVWELDPELPLETVATLDELLSGTKSGERFRAALVGGLSGLALALAAFGLYGLLAFLVEGRAREFGIRMALGADGGRLVADVLGRAIKLAGIGLALGLALSIAAARGLETFLFATSTYDPAAYLASLGILMMIAVAAASLPARRAARVDPVEALRQE</sequence>
<keyword evidence="3 7" id="KW-0812">Transmembrane</keyword>
<feature type="transmembrane region" description="Helical" evidence="7">
    <location>
        <begin position="756"/>
        <end position="776"/>
    </location>
</feature>
<feature type="transmembrane region" description="Helical" evidence="7">
    <location>
        <begin position="668"/>
        <end position="694"/>
    </location>
</feature>
<dbReference type="GO" id="GO:0022857">
    <property type="term" value="F:transmembrane transporter activity"/>
    <property type="evidence" value="ECO:0007669"/>
    <property type="project" value="TreeGrafter"/>
</dbReference>
<evidence type="ECO:0000256" key="1">
    <source>
        <dbReference type="ARBA" id="ARBA00004651"/>
    </source>
</evidence>
<evidence type="ECO:0000256" key="6">
    <source>
        <dbReference type="ARBA" id="ARBA00038076"/>
    </source>
</evidence>
<feature type="domain" description="MacB-like periplasmic core" evidence="9">
    <location>
        <begin position="424"/>
        <end position="614"/>
    </location>
</feature>
<dbReference type="EMBL" id="JAACAK010000120">
    <property type="protein sequence ID" value="NIR76315.1"/>
    <property type="molecule type" value="Genomic_DNA"/>
</dbReference>
<dbReference type="InterPro" id="IPR025857">
    <property type="entry name" value="MacB_PCD"/>
</dbReference>
<feature type="domain" description="ABC3 transporter permease C-terminal" evidence="8">
    <location>
        <begin position="277"/>
        <end position="388"/>
    </location>
</feature>
<feature type="transmembrane region" description="Helical" evidence="7">
    <location>
        <begin position="319"/>
        <end position="348"/>
    </location>
</feature>
<feature type="transmembrane region" description="Helical" evidence="7">
    <location>
        <begin position="412"/>
        <end position="436"/>
    </location>
</feature>
<evidence type="ECO:0000256" key="4">
    <source>
        <dbReference type="ARBA" id="ARBA00022989"/>
    </source>
</evidence>
<gene>
    <name evidence="10" type="ORF">GWO12_14570</name>
</gene>
<reference evidence="10 11" key="1">
    <citation type="submission" date="2020-01" db="EMBL/GenBank/DDBJ databases">
        <title>Genomes assembled from Gulf of Kutch pelagic sediment metagenomes.</title>
        <authorList>
            <person name="Chandrashekar M."/>
            <person name="Mahajan M.S."/>
            <person name="Dave K.J."/>
            <person name="Vatsa P."/>
            <person name="Nathani N.M."/>
        </authorList>
    </citation>
    <scope>NUCLEOTIDE SEQUENCE [LARGE SCALE GENOMIC DNA]</scope>
    <source>
        <strain evidence="10">KS3-K002</strain>
    </source>
</reference>
<dbReference type="PANTHER" id="PTHR30572:SF4">
    <property type="entry name" value="ABC TRANSPORTER PERMEASE YTRF"/>
    <property type="match status" value="1"/>
</dbReference>
<evidence type="ECO:0000256" key="3">
    <source>
        <dbReference type="ARBA" id="ARBA00022692"/>
    </source>
</evidence>